<accession>A0A399EIR5</accession>
<organism evidence="3 4">
    <name type="scientific">Calidithermus roseus</name>
    <dbReference type="NCBI Taxonomy" id="1644118"/>
    <lineage>
        <taxon>Bacteria</taxon>
        <taxon>Thermotogati</taxon>
        <taxon>Deinococcota</taxon>
        <taxon>Deinococci</taxon>
        <taxon>Thermales</taxon>
        <taxon>Thermaceae</taxon>
        <taxon>Calidithermus</taxon>
    </lineage>
</organism>
<dbReference type="InterPro" id="IPR020569">
    <property type="entry name" value="UPF0029_Impact_CS"/>
</dbReference>
<dbReference type="Pfam" id="PF01205">
    <property type="entry name" value="Impact_N"/>
    <property type="match status" value="1"/>
</dbReference>
<dbReference type="InterPro" id="IPR035647">
    <property type="entry name" value="EFG_III/V"/>
</dbReference>
<evidence type="ECO:0000313" key="4">
    <source>
        <dbReference type="Proteomes" id="UP000265341"/>
    </source>
</evidence>
<sequence length="197" mass="21736">MITLAAPYELEQLVQKSRFIARAAPATTPEEALAFLERVREPEATHNCWAYQIGLLYRFSDDGEPGGTAGQPILRAIQAQGLDRVMVVVTRYFGGVKLGAGGLVRAYGGIAAECLRQAPKREIVPRLRLRLEAPFELSGPIYALLERWKLARESEGYTEAGLVVELVLEEARLEAFQAALRDASRGAVGVEVIRWLD</sequence>
<dbReference type="Gene3D" id="3.30.230.30">
    <property type="entry name" value="Impact, N-terminal domain"/>
    <property type="match status" value="1"/>
</dbReference>
<dbReference type="InterPro" id="IPR023582">
    <property type="entry name" value="Impact"/>
</dbReference>
<evidence type="ECO:0000313" key="3">
    <source>
        <dbReference type="EMBL" id="RIH84614.1"/>
    </source>
</evidence>
<dbReference type="SUPFAM" id="SSF54980">
    <property type="entry name" value="EF-G C-terminal domain-like"/>
    <property type="match status" value="1"/>
</dbReference>
<dbReference type="InterPro" id="IPR036956">
    <property type="entry name" value="Impact_N_sf"/>
</dbReference>
<proteinExistence type="inferred from homology"/>
<dbReference type="GO" id="GO:0006446">
    <property type="term" value="P:regulation of translational initiation"/>
    <property type="evidence" value="ECO:0007669"/>
    <property type="project" value="TreeGrafter"/>
</dbReference>
<dbReference type="InterPro" id="IPR020568">
    <property type="entry name" value="Ribosomal_Su5_D2-typ_SF"/>
</dbReference>
<dbReference type="GO" id="GO:0005737">
    <property type="term" value="C:cytoplasm"/>
    <property type="evidence" value="ECO:0007669"/>
    <property type="project" value="TreeGrafter"/>
</dbReference>
<dbReference type="SUPFAM" id="SSF54211">
    <property type="entry name" value="Ribosomal protein S5 domain 2-like"/>
    <property type="match status" value="1"/>
</dbReference>
<dbReference type="EMBL" id="QWLA01000054">
    <property type="protein sequence ID" value="RIH84614.1"/>
    <property type="molecule type" value="Genomic_DNA"/>
</dbReference>
<dbReference type="Gene3D" id="3.30.70.240">
    <property type="match status" value="1"/>
</dbReference>
<evidence type="ECO:0000259" key="2">
    <source>
        <dbReference type="Pfam" id="PF01205"/>
    </source>
</evidence>
<comment type="caution">
    <text evidence="3">The sequence shown here is derived from an EMBL/GenBank/DDBJ whole genome shotgun (WGS) entry which is preliminary data.</text>
</comment>
<dbReference type="PANTHER" id="PTHR16301:SF20">
    <property type="entry name" value="IMPACT FAMILY MEMBER YIGZ"/>
    <property type="match status" value="1"/>
</dbReference>
<name>A0A399EIR5_9DEIN</name>
<reference evidence="3 4" key="1">
    <citation type="submission" date="2018-08" db="EMBL/GenBank/DDBJ databases">
        <title>Meiothermus roseus NBRC 110900 genome sequencing project.</title>
        <authorList>
            <person name="Da Costa M.S."/>
            <person name="Albuquerque L."/>
            <person name="Raposo P."/>
            <person name="Froufe H.J.C."/>
            <person name="Barroso C.S."/>
            <person name="Egas C."/>
        </authorList>
    </citation>
    <scope>NUCLEOTIDE SEQUENCE [LARGE SCALE GENOMIC DNA]</scope>
    <source>
        <strain evidence="3 4">NBRC 110900</strain>
    </source>
</reference>
<evidence type="ECO:0000256" key="1">
    <source>
        <dbReference type="ARBA" id="ARBA00007665"/>
    </source>
</evidence>
<protein>
    <submittedName>
        <fullName evidence="3">IMPACT family member YigZ</fullName>
    </submittedName>
</protein>
<dbReference type="InterPro" id="IPR001498">
    <property type="entry name" value="Impact_N"/>
</dbReference>
<dbReference type="PROSITE" id="PS00910">
    <property type="entry name" value="UPF0029"/>
    <property type="match status" value="1"/>
</dbReference>
<keyword evidence="4" id="KW-1185">Reference proteome</keyword>
<gene>
    <name evidence="3" type="primary">yigZ</name>
    <name evidence="3" type="ORF">Mrose_02551</name>
</gene>
<comment type="similarity">
    <text evidence="1">Belongs to the IMPACT family.</text>
</comment>
<dbReference type="Proteomes" id="UP000265341">
    <property type="component" value="Unassembled WGS sequence"/>
</dbReference>
<dbReference type="AlphaFoldDB" id="A0A399EIR5"/>
<dbReference type="OrthoDB" id="9813771at2"/>
<feature type="domain" description="Impact N-terminal" evidence="2">
    <location>
        <begin position="15"/>
        <end position="115"/>
    </location>
</feature>
<dbReference type="RefSeq" id="WP_119278864.1">
    <property type="nucleotide sequence ID" value="NZ_QWLA01000054.1"/>
</dbReference>
<dbReference type="PANTHER" id="PTHR16301">
    <property type="entry name" value="IMPACT-RELATED"/>
    <property type="match status" value="1"/>
</dbReference>